<evidence type="ECO:0000313" key="1">
    <source>
        <dbReference type="EMBL" id="RSN72926.1"/>
    </source>
</evidence>
<evidence type="ECO:0000313" key="2">
    <source>
        <dbReference type="Proteomes" id="UP000277582"/>
    </source>
</evidence>
<keyword evidence="2" id="KW-1185">Reference proteome</keyword>
<sequence>MAYQKEEKKERRGIKEMETFDNEYNGKIVKIKVTTGEVIQGRCVTSKYFIKIIGNPVKYVNKAHIVLIELMQ</sequence>
<dbReference type="EMBL" id="RCOS01000134">
    <property type="protein sequence ID" value="RSN72926.1"/>
    <property type="molecule type" value="Genomic_DNA"/>
</dbReference>
<comment type="caution">
    <text evidence="1">The sequence shown here is derived from an EMBL/GenBank/DDBJ whole genome shotgun (WGS) entry which is preliminary data.</text>
</comment>
<organism evidence="1 2">
    <name type="scientific">Candidatus Methanodesulfokora washburnensis</name>
    <dbReference type="NCBI Taxonomy" id="2478471"/>
    <lineage>
        <taxon>Archaea</taxon>
        <taxon>Thermoproteota</taxon>
        <taxon>Candidatus Korarchaeia</taxon>
        <taxon>Candidatus Korarchaeia incertae sedis</taxon>
        <taxon>Candidatus Methanodesulfokora</taxon>
    </lineage>
</organism>
<proteinExistence type="predicted"/>
<accession>A0A3R9PFE0</accession>
<reference evidence="1 2" key="1">
    <citation type="submission" date="2018-10" db="EMBL/GenBank/DDBJ databases">
        <title>Co-occurring genomic capacity for anaerobic methane metabolism and dissimilatory sulfite reduction discovered in the Korarchaeota.</title>
        <authorList>
            <person name="Mckay L.J."/>
            <person name="Dlakic M."/>
            <person name="Fields M.W."/>
            <person name="Delmont T.O."/>
            <person name="Eren A.M."/>
            <person name="Jay Z.J."/>
            <person name="Klingelsmith K.B."/>
            <person name="Rusch D.B."/>
            <person name="Inskeep W.P."/>
        </authorList>
    </citation>
    <scope>NUCLEOTIDE SEQUENCE [LARGE SCALE GENOMIC DNA]</scope>
    <source>
        <strain evidence="1 2">MDKW</strain>
    </source>
</reference>
<dbReference type="Proteomes" id="UP000277582">
    <property type="component" value="Unassembled WGS sequence"/>
</dbReference>
<dbReference type="RefSeq" id="WP_125672181.1">
    <property type="nucleotide sequence ID" value="NZ_RCOS01000134.1"/>
</dbReference>
<gene>
    <name evidence="1" type="ORF">D6D85_11910</name>
</gene>
<dbReference type="AlphaFoldDB" id="A0A3R9PFE0"/>
<protein>
    <submittedName>
        <fullName evidence="1">Uncharacterized protein</fullName>
    </submittedName>
</protein>
<name>A0A3R9PFE0_9CREN</name>